<dbReference type="OrthoDB" id="786845at2759"/>
<dbReference type="CDD" id="cd11444">
    <property type="entry name" value="bHLH_AtIBH1_like"/>
    <property type="match status" value="1"/>
</dbReference>
<dbReference type="Pfam" id="PF26576">
    <property type="entry name" value="IBH1_N"/>
    <property type="match status" value="1"/>
</dbReference>
<comment type="subcellular location">
    <subcellularLocation>
        <location evidence="1">Nucleus</location>
    </subcellularLocation>
</comment>
<dbReference type="PANTHER" id="PTHR33124:SF40">
    <property type="entry name" value="TRANSCRIPTION FACTOR IBH1"/>
    <property type="match status" value="1"/>
</dbReference>
<gene>
    <name evidence="6" type="ORF">Cgig2_004104</name>
</gene>
<organism evidence="6 7">
    <name type="scientific">Carnegiea gigantea</name>
    <dbReference type="NCBI Taxonomy" id="171969"/>
    <lineage>
        <taxon>Eukaryota</taxon>
        <taxon>Viridiplantae</taxon>
        <taxon>Streptophyta</taxon>
        <taxon>Embryophyta</taxon>
        <taxon>Tracheophyta</taxon>
        <taxon>Spermatophyta</taxon>
        <taxon>Magnoliopsida</taxon>
        <taxon>eudicotyledons</taxon>
        <taxon>Gunneridae</taxon>
        <taxon>Pentapetalae</taxon>
        <taxon>Caryophyllales</taxon>
        <taxon>Cactineae</taxon>
        <taxon>Cactaceae</taxon>
        <taxon>Cactoideae</taxon>
        <taxon>Echinocereeae</taxon>
        <taxon>Carnegiea</taxon>
    </lineage>
</organism>
<dbReference type="SUPFAM" id="SSF47459">
    <property type="entry name" value="HLH, helix-loop-helix DNA-binding domain"/>
    <property type="match status" value="1"/>
</dbReference>
<dbReference type="AlphaFoldDB" id="A0A9Q1KU99"/>
<evidence type="ECO:0000256" key="2">
    <source>
        <dbReference type="ARBA" id="ARBA00023015"/>
    </source>
</evidence>
<evidence type="ECO:0000256" key="3">
    <source>
        <dbReference type="ARBA" id="ARBA00023163"/>
    </source>
</evidence>
<comment type="caution">
    <text evidence="6">The sequence shown here is derived from an EMBL/GenBank/DDBJ whole genome shotgun (WGS) entry which is preliminary data.</text>
</comment>
<evidence type="ECO:0000313" key="7">
    <source>
        <dbReference type="Proteomes" id="UP001153076"/>
    </source>
</evidence>
<dbReference type="GO" id="GO:0006355">
    <property type="term" value="P:regulation of DNA-templated transcription"/>
    <property type="evidence" value="ECO:0007669"/>
    <property type="project" value="InterPro"/>
</dbReference>
<protein>
    <recommendedName>
        <fullName evidence="5">IBH1-like N-terminal domain-containing protein</fullName>
    </recommendedName>
</protein>
<keyword evidence="7" id="KW-1185">Reference proteome</keyword>
<accession>A0A9Q1KU99</accession>
<name>A0A9Q1KU99_9CARY</name>
<evidence type="ECO:0000259" key="5">
    <source>
        <dbReference type="Pfam" id="PF26576"/>
    </source>
</evidence>
<dbReference type="EMBL" id="JAKOGI010000025">
    <property type="protein sequence ID" value="KAJ8449049.1"/>
    <property type="molecule type" value="Genomic_DNA"/>
</dbReference>
<proteinExistence type="predicted"/>
<evidence type="ECO:0000256" key="1">
    <source>
        <dbReference type="ARBA" id="ARBA00004123"/>
    </source>
</evidence>
<dbReference type="PANTHER" id="PTHR33124">
    <property type="entry name" value="TRANSCRIPTION FACTOR IBH1-LIKE 1"/>
    <property type="match status" value="1"/>
</dbReference>
<dbReference type="InterPro" id="IPR044660">
    <property type="entry name" value="IBH1-like"/>
</dbReference>
<keyword evidence="2" id="KW-0805">Transcription regulation</keyword>
<dbReference type="InterPro" id="IPR044549">
    <property type="entry name" value="bHLH_AtIBH1-like"/>
</dbReference>
<feature type="domain" description="IBH1-like N-terminal" evidence="5">
    <location>
        <begin position="21"/>
        <end position="91"/>
    </location>
</feature>
<dbReference type="InterPro" id="IPR036638">
    <property type="entry name" value="HLH_DNA-bd_sf"/>
</dbReference>
<evidence type="ECO:0000256" key="4">
    <source>
        <dbReference type="ARBA" id="ARBA00023242"/>
    </source>
</evidence>
<dbReference type="InterPro" id="IPR059002">
    <property type="entry name" value="IBH1_N"/>
</dbReference>
<evidence type="ECO:0000313" key="6">
    <source>
        <dbReference type="EMBL" id="KAJ8449049.1"/>
    </source>
</evidence>
<keyword evidence="3" id="KW-0804">Transcription</keyword>
<reference evidence="6" key="1">
    <citation type="submission" date="2022-04" db="EMBL/GenBank/DDBJ databases">
        <title>Carnegiea gigantea Genome sequencing and assembly v2.</title>
        <authorList>
            <person name="Copetti D."/>
            <person name="Sanderson M.J."/>
            <person name="Burquez A."/>
            <person name="Wojciechowski M.F."/>
        </authorList>
    </citation>
    <scope>NUCLEOTIDE SEQUENCE</scope>
    <source>
        <strain evidence="6">SGP5-SGP5p</strain>
        <tissue evidence="6">Aerial part</tissue>
    </source>
</reference>
<dbReference type="GO" id="GO:0005634">
    <property type="term" value="C:nucleus"/>
    <property type="evidence" value="ECO:0007669"/>
    <property type="project" value="UniProtKB-SubCell"/>
</dbReference>
<dbReference type="GO" id="GO:0000976">
    <property type="term" value="F:transcription cis-regulatory region binding"/>
    <property type="evidence" value="ECO:0007669"/>
    <property type="project" value="UniProtKB-ARBA"/>
</dbReference>
<keyword evidence="4" id="KW-0539">Nucleus</keyword>
<dbReference type="GO" id="GO:0046983">
    <property type="term" value="F:protein dimerization activity"/>
    <property type="evidence" value="ECO:0007669"/>
    <property type="project" value="InterPro"/>
</dbReference>
<dbReference type="Proteomes" id="UP001153076">
    <property type="component" value="Unassembled WGS sequence"/>
</dbReference>
<sequence length="220" mass="24655">MNPPSHHHHHHHHQAMVLNPKSLKTKFALKFLRALRNINHQENKKNSNNNISSTFMVAQRYHRVKVAAEASMASAIGPRRAWSRAILIRVRARSARIIPMGRGRRRRRRQAGSAQAHDQLRRLVPGGEAMDMKRLLDETAHYIKCLSTQVKVMRVSGSSIAIRKSWVSFCSHSSDDLAKNANRLVVGLLGADIHVVRAGFGLVPRQLFLPGTSGPLGSLR</sequence>